<evidence type="ECO:0000313" key="2">
    <source>
        <dbReference type="Proteomes" id="UP000679779"/>
    </source>
</evidence>
<gene>
    <name evidence="1" type="ORF">J2TS6_55210</name>
</gene>
<comment type="caution">
    <text evidence="1">The sequence shown here is derived from an EMBL/GenBank/DDBJ whole genome shotgun (WGS) entry which is preliminary data.</text>
</comment>
<proteinExistence type="predicted"/>
<dbReference type="EMBL" id="BORQ01000009">
    <property type="protein sequence ID" value="GIO34380.1"/>
    <property type="molecule type" value="Genomic_DNA"/>
</dbReference>
<dbReference type="InterPro" id="IPR056084">
    <property type="entry name" value="DUF7667"/>
</dbReference>
<dbReference type="RefSeq" id="WP_212958842.1">
    <property type="nucleotide sequence ID" value="NZ_BORQ01000009.1"/>
</dbReference>
<dbReference type="Proteomes" id="UP000679779">
    <property type="component" value="Unassembled WGS sequence"/>
</dbReference>
<reference evidence="1" key="1">
    <citation type="submission" date="2021-03" db="EMBL/GenBank/DDBJ databases">
        <title>Antimicrobial resistance genes in bacteria isolated from Japanese honey, and their potential for conferring macrolide and lincosamide resistance in the American foulbrood pathogen Paenibacillus larvae.</title>
        <authorList>
            <person name="Okamoto M."/>
            <person name="Kumagai M."/>
            <person name="Kanamori H."/>
            <person name="Takamatsu D."/>
        </authorList>
    </citation>
    <scope>NUCLEOTIDE SEQUENCE</scope>
    <source>
        <strain evidence="1">J2TS6</strain>
    </source>
</reference>
<dbReference type="Pfam" id="PF24704">
    <property type="entry name" value="DUF7667"/>
    <property type="match status" value="1"/>
</dbReference>
<organism evidence="1 2">
    <name type="scientific">Paenibacillus albilobatus</name>
    <dbReference type="NCBI Taxonomy" id="2716884"/>
    <lineage>
        <taxon>Bacteria</taxon>
        <taxon>Bacillati</taxon>
        <taxon>Bacillota</taxon>
        <taxon>Bacilli</taxon>
        <taxon>Bacillales</taxon>
        <taxon>Paenibacillaceae</taxon>
        <taxon>Paenibacillus</taxon>
    </lineage>
</organism>
<protein>
    <submittedName>
        <fullName evidence="1">Uncharacterized protein</fullName>
    </submittedName>
</protein>
<sequence>MSETQIRELAIHPVHRKLAEATFLCLDKRGNLIIDETTLRLIRTLDELFELSFVAYQLGDTNWVQDICNAIELVKENVPERK</sequence>
<name>A0A919XP67_9BACL</name>
<accession>A0A919XP67</accession>
<evidence type="ECO:0000313" key="1">
    <source>
        <dbReference type="EMBL" id="GIO34380.1"/>
    </source>
</evidence>
<keyword evidence="2" id="KW-1185">Reference proteome</keyword>
<dbReference type="AlphaFoldDB" id="A0A919XP67"/>